<evidence type="ECO:0000256" key="1">
    <source>
        <dbReference type="SAM" id="MobiDB-lite"/>
    </source>
</evidence>
<dbReference type="SUPFAM" id="SSF54928">
    <property type="entry name" value="RNA-binding domain, RBD"/>
    <property type="match status" value="1"/>
</dbReference>
<evidence type="ECO:0008006" key="5">
    <source>
        <dbReference type="Google" id="ProtNLM"/>
    </source>
</evidence>
<feature type="compositionally biased region" description="Basic and acidic residues" evidence="1">
    <location>
        <begin position="226"/>
        <end position="260"/>
    </location>
</feature>
<name>L1IYG0_GUITC</name>
<dbReference type="KEGG" id="gtt:GUITHDRAFT_142174"/>
<sequence length="806" mass="91541">MKVFAVTLNSREMPGKVFQTTLPCPDGDAEASVLERLFIGGVPLNVNTRQITDRFSAFPLLEVRDIYVSRVDAGDETSNSKRFAYASVFGPPAEIQRFKELYTGTKWSGSYVRVEKAKVSYIEKLEQEWKIEFEKKEQRDKAREKKAAVLSKKLRAMIVADKKTKPEEKEKVVVKKEPKHIEKPLSSVEKKDKKRAVKDEKTHDEPSKKESIPSEDDKDEVPAGTSKEHFFKALPDKDAKGKMKKDTNKRNLQFKNHELEIVEPPSCQGFEAYEQPPKHLDEKTREEAKKEQSLALSVLDKVCKDGSTRQRTLREWAEEPEYNDEIERLARWEEQGIRPSDMAGKRKKKLQENAKSQQRETFQHQEDEEEKEAGGAFKAAEGAREETTGNGGRGGKKEKEKEKEKEKKEVKIAEQFEDGETDTLQNAKEEPPRGILKSKVQNEEEKKVPVVKNDVEVRSKAEQLKNICGENVKKGFSILGSVLMTTPKKIEAVNENKGQVVASQERKVANRPEKIQTVQDGGGTDEDVEGDVNGDEILQAHVTNTNNNEEGNYQATSDPATSKRKLSAISEEDEGKGKKKKKKEKKGVEEKKTKEKGKRKSSEGDGANDVVRIEDVLYHFLTLICRKMAERQAKSRRKQERFEDQNKNSQWQVNGDMLGLRAWGGILTKGGDASGFSLFGQTSSEEKNLSTESFSFNFNEMAKKSKEKEKVKEKEKHKSPTGGKKDQNKPLPSSLSFASTQSGGSKFFRQAESESSILESWKTQRREQVRQVKRERVLGLRHAVRASEHKSSKMSPKGRRMKMKKK</sequence>
<dbReference type="RefSeq" id="XP_005828246.1">
    <property type="nucleotide sequence ID" value="XM_005828189.1"/>
</dbReference>
<feature type="region of interest" description="Disordered" evidence="1">
    <location>
        <begin position="165"/>
        <end position="273"/>
    </location>
</feature>
<proteinExistence type="predicted"/>
<dbReference type="EMBL" id="JH993025">
    <property type="protein sequence ID" value="EKX41266.1"/>
    <property type="molecule type" value="Genomic_DNA"/>
</dbReference>
<dbReference type="OrthoDB" id="21643at2759"/>
<reference evidence="2 4" key="1">
    <citation type="journal article" date="2012" name="Nature">
        <title>Algal genomes reveal evolutionary mosaicism and the fate of nucleomorphs.</title>
        <authorList>
            <consortium name="DOE Joint Genome Institute"/>
            <person name="Curtis B.A."/>
            <person name="Tanifuji G."/>
            <person name="Burki F."/>
            <person name="Gruber A."/>
            <person name="Irimia M."/>
            <person name="Maruyama S."/>
            <person name="Arias M.C."/>
            <person name="Ball S.G."/>
            <person name="Gile G.H."/>
            <person name="Hirakawa Y."/>
            <person name="Hopkins J.F."/>
            <person name="Kuo A."/>
            <person name="Rensing S.A."/>
            <person name="Schmutz J."/>
            <person name="Symeonidi A."/>
            <person name="Elias M."/>
            <person name="Eveleigh R.J."/>
            <person name="Herman E.K."/>
            <person name="Klute M.J."/>
            <person name="Nakayama T."/>
            <person name="Obornik M."/>
            <person name="Reyes-Prieto A."/>
            <person name="Armbrust E.V."/>
            <person name="Aves S.J."/>
            <person name="Beiko R.G."/>
            <person name="Coutinho P."/>
            <person name="Dacks J.B."/>
            <person name="Durnford D.G."/>
            <person name="Fast N.M."/>
            <person name="Green B.R."/>
            <person name="Grisdale C.J."/>
            <person name="Hempel F."/>
            <person name="Henrissat B."/>
            <person name="Hoppner M.P."/>
            <person name="Ishida K."/>
            <person name="Kim E."/>
            <person name="Koreny L."/>
            <person name="Kroth P.G."/>
            <person name="Liu Y."/>
            <person name="Malik S.B."/>
            <person name="Maier U.G."/>
            <person name="McRose D."/>
            <person name="Mock T."/>
            <person name="Neilson J.A."/>
            <person name="Onodera N.T."/>
            <person name="Poole A.M."/>
            <person name="Pritham E.J."/>
            <person name="Richards T.A."/>
            <person name="Rocap G."/>
            <person name="Roy S.W."/>
            <person name="Sarai C."/>
            <person name="Schaack S."/>
            <person name="Shirato S."/>
            <person name="Slamovits C.H."/>
            <person name="Spencer D.F."/>
            <person name="Suzuki S."/>
            <person name="Worden A.Z."/>
            <person name="Zauner S."/>
            <person name="Barry K."/>
            <person name="Bell C."/>
            <person name="Bharti A.K."/>
            <person name="Crow J.A."/>
            <person name="Grimwood J."/>
            <person name="Kramer R."/>
            <person name="Lindquist E."/>
            <person name="Lucas S."/>
            <person name="Salamov A."/>
            <person name="McFadden G.I."/>
            <person name="Lane C.E."/>
            <person name="Keeling P.J."/>
            <person name="Gray M.W."/>
            <person name="Grigoriev I.V."/>
            <person name="Archibald J.M."/>
        </authorList>
    </citation>
    <scope>NUCLEOTIDE SEQUENCE</scope>
    <source>
        <strain evidence="2 4">CCMP2712</strain>
    </source>
</reference>
<protein>
    <recommendedName>
        <fullName evidence="5">RRM domain-containing protein</fullName>
    </recommendedName>
</protein>
<keyword evidence="4" id="KW-1185">Reference proteome</keyword>
<dbReference type="PaxDb" id="55529-EKX41266"/>
<feature type="compositionally biased region" description="Basic and acidic residues" evidence="1">
    <location>
        <begin position="504"/>
        <end position="514"/>
    </location>
</feature>
<feature type="compositionally biased region" description="Basic residues" evidence="1">
    <location>
        <begin position="796"/>
        <end position="806"/>
    </location>
</feature>
<dbReference type="STRING" id="905079.L1IYG0"/>
<organism evidence="2">
    <name type="scientific">Guillardia theta (strain CCMP2712)</name>
    <name type="common">Cryptophyte</name>
    <dbReference type="NCBI Taxonomy" id="905079"/>
    <lineage>
        <taxon>Eukaryota</taxon>
        <taxon>Cryptophyceae</taxon>
        <taxon>Pyrenomonadales</taxon>
        <taxon>Geminigeraceae</taxon>
        <taxon>Guillardia</taxon>
    </lineage>
</organism>
<dbReference type="Gene3D" id="3.30.70.330">
    <property type="match status" value="1"/>
</dbReference>
<feature type="compositionally biased region" description="Polar residues" evidence="1">
    <location>
        <begin position="541"/>
        <end position="560"/>
    </location>
</feature>
<feature type="compositionally biased region" description="Basic and acidic residues" evidence="1">
    <location>
        <begin position="762"/>
        <end position="778"/>
    </location>
</feature>
<feature type="compositionally biased region" description="Polar residues" evidence="1">
    <location>
        <begin position="730"/>
        <end position="744"/>
    </location>
</feature>
<feature type="region of interest" description="Disordered" evidence="1">
    <location>
        <begin position="630"/>
        <end position="654"/>
    </location>
</feature>
<dbReference type="GO" id="GO:0003676">
    <property type="term" value="F:nucleic acid binding"/>
    <property type="evidence" value="ECO:0007669"/>
    <property type="project" value="InterPro"/>
</dbReference>
<dbReference type="Proteomes" id="UP000011087">
    <property type="component" value="Unassembled WGS sequence"/>
</dbReference>
<gene>
    <name evidence="2" type="ORF">GUITHDRAFT_142174</name>
</gene>
<dbReference type="GeneID" id="17297929"/>
<reference evidence="4" key="2">
    <citation type="submission" date="2012-11" db="EMBL/GenBank/DDBJ databases">
        <authorList>
            <person name="Kuo A."/>
            <person name="Curtis B.A."/>
            <person name="Tanifuji G."/>
            <person name="Burki F."/>
            <person name="Gruber A."/>
            <person name="Irimia M."/>
            <person name="Maruyama S."/>
            <person name="Arias M.C."/>
            <person name="Ball S.G."/>
            <person name="Gile G.H."/>
            <person name="Hirakawa Y."/>
            <person name="Hopkins J.F."/>
            <person name="Rensing S.A."/>
            <person name="Schmutz J."/>
            <person name="Symeonidi A."/>
            <person name="Elias M."/>
            <person name="Eveleigh R.J."/>
            <person name="Herman E.K."/>
            <person name="Klute M.J."/>
            <person name="Nakayama T."/>
            <person name="Obornik M."/>
            <person name="Reyes-Prieto A."/>
            <person name="Armbrust E.V."/>
            <person name="Aves S.J."/>
            <person name="Beiko R.G."/>
            <person name="Coutinho P."/>
            <person name="Dacks J.B."/>
            <person name="Durnford D.G."/>
            <person name="Fast N.M."/>
            <person name="Green B.R."/>
            <person name="Grisdale C."/>
            <person name="Hempe F."/>
            <person name="Henrissat B."/>
            <person name="Hoppner M.P."/>
            <person name="Ishida K.-I."/>
            <person name="Kim E."/>
            <person name="Koreny L."/>
            <person name="Kroth P.G."/>
            <person name="Liu Y."/>
            <person name="Malik S.-B."/>
            <person name="Maier U.G."/>
            <person name="McRose D."/>
            <person name="Mock T."/>
            <person name="Neilson J.A."/>
            <person name="Onodera N.T."/>
            <person name="Poole A.M."/>
            <person name="Pritham E.J."/>
            <person name="Richards T.A."/>
            <person name="Rocap G."/>
            <person name="Roy S.W."/>
            <person name="Sarai C."/>
            <person name="Schaack S."/>
            <person name="Shirato S."/>
            <person name="Slamovits C.H."/>
            <person name="Spencer D.F."/>
            <person name="Suzuki S."/>
            <person name="Worden A.Z."/>
            <person name="Zauner S."/>
            <person name="Barry K."/>
            <person name="Bell C."/>
            <person name="Bharti A.K."/>
            <person name="Crow J.A."/>
            <person name="Grimwood J."/>
            <person name="Kramer R."/>
            <person name="Lindquist E."/>
            <person name="Lucas S."/>
            <person name="Salamov A."/>
            <person name="McFadden G.I."/>
            <person name="Lane C.E."/>
            <person name="Keeling P.J."/>
            <person name="Gray M.W."/>
            <person name="Grigoriev I.V."/>
            <person name="Archibald J.M."/>
        </authorList>
    </citation>
    <scope>NUCLEOTIDE SEQUENCE</scope>
    <source>
        <strain evidence="4">CCMP2712</strain>
    </source>
</reference>
<dbReference type="InterPro" id="IPR035979">
    <property type="entry name" value="RBD_domain_sf"/>
</dbReference>
<dbReference type="EnsemblProtists" id="EKX41266">
    <property type="protein sequence ID" value="EKX41266"/>
    <property type="gene ID" value="GUITHDRAFT_142174"/>
</dbReference>
<feature type="region of interest" description="Disordered" evidence="1">
    <location>
        <begin position="497"/>
        <end position="608"/>
    </location>
</feature>
<feature type="compositionally biased region" description="Basic and acidic residues" evidence="1">
    <location>
        <begin position="165"/>
        <end position="212"/>
    </location>
</feature>
<feature type="compositionally biased region" description="Basic and acidic residues" evidence="1">
    <location>
        <begin position="702"/>
        <end position="728"/>
    </location>
</feature>
<evidence type="ECO:0000313" key="4">
    <source>
        <dbReference type="Proteomes" id="UP000011087"/>
    </source>
</evidence>
<feature type="region of interest" description="Disordered" evidence="1">
    <location>
        <begin position="702"/>
        <end position="806"/>
    </location>
</feature>
<dbReference type="AlphaFoldDB" id="L1IYG0"/>
<feature type="compositionally biased region" description="Acidic residues" evidence="1">
    <location>
        <begin position="523"/>
        <end position="534"/>
    </location>
</feature>
<reference evidence="3" key="3">
    <citation type="submission" date="2015-06" db="UniProtKB">
        <authorList>
            <consortium name="EnsemblProtists"/>
        </authorList>
    </citation>
    <scope>IDENTIFICATION</scope>
</reference>
<dbReference type="HOGENOM" id="CLU_349671_0_0_1"/>
<feature type="compositionally biased region" description="Basic and acidic residues" evidence="1">
    <location>
        <begin position="395"/>
        <end position="414"/>
    </location>
</feature>
<evidence type="ECO:0000313" key="3">
    <source>
        <dbReference type="EnsemblProtists" id="EKX41266"/>
    </source>
</evidence>
<evidence type="ECO:0000313" key="2">
    <source>
        <dbReference type="EMBL" id="EKX41266.1"/>
    </source>
</evidence>
<accession>L1IYG0</accession>
<feature type="region of interest" description="Disordered" evidence="1">
    <location>
        <begin position="332"/>
        <end position="448"/>
    </location>
</feature>
<dbReference type="InterPro" id="IPR012677">
    <property type="entry name" value="Nucleotide-bd_a/b_plait_sf"/>
</dbReference>